<dbReference type="AlphaFoldDB" id="A0AAE3SKR0"/>
<reference evidence="1" key="1">
    <citation type="submission" date="2022-10" db="EMBL/GenBank/DDBJ databases">
        <authorList>
            <person name="Yu W.X."/>
        </authorList>
    </citation>
    <scope>NUCLEOTIDE SEQUENCE</scope>
    <source>
        <strain evidence="1">D04</strain>
    </source>
</reference>
<dbReference type="RefSeq" id="WP_301200763.1">
    <property type="nucleotide sequence ID" value="NZ_JAPDPI010000032.1"/>
</dbReference>
<dbReference type="EMBL" id="JAPDPI010000032">
    <property type="protein sequence ID" value="MCW3806887.1"/>
    <property type="molecule type" value="Genomic_DNA"/>
</dbReference>
<dbReference type="Proteomes" id="UP001207408">
    <property type="component" value="Unassembled WGS sequence"/>
</dbReference>
<organism evidence="1 2">
    <name type="scientific">Plebeiibacterium marinum</name>
    <dbReference type="NCBI Taxonomy" id="2992111"/>
    <lineage>
        <taxon>Bacteria</taxon>
        <taxon>Pseudomonadati</taxon>
        <taxon>Bacteroidota</taxon>
        <taxon>Bacteroidia</taxon>
        <taxon>Marinilabiliales</taxon>
        <taxon>Marinilabiliaceae</taxon>
        <taxon>Plebeiibacterium</taxon>
    </lineage>
</organism>
<protein>
    <submittedName>
        <fullName evidence="1">Uncharacterized protein</fullName>
    </submittedName>
</protein>
<gene>
    <name evidence="1" type="ORF">OM074_14715</name>
</gene>
<comment type="caution">
    <text evidence="1">The sequence shown here is derived from an EMBL/GenBank/DDBJ whole genome shotgun (WGS) entry which is preliminary data.</text>
</comment>
<name>A0AAE3SKR0_9BACT</name>
<keyword evidence="2" id="KW-1185">Reference proteome</keyword>
<proteinExistence type="predicted"/>
<accession>A0AAE3SKR0</accession>
<sequence>MIYFIIALVSGLTLTLGVAHKPILRLIAEKRAIPKIEKILFGTPNFNKSVVLETIHEVTSKRLSDNLVLDYFYKIKGLQVLDINKPINFWLKIYLTSPTKVRLNYFEQVKFYETFLNYPKFNTNHKTNTPHDHTSESYRFGSKTRTQLNEKLIAQKLA</sequence>
<evidence type="ECO:0000313" key="1">
    <source>
        <dbReference type="EMBL" id="MCW3806887.1"/>
    </source>
</evidence>
<evidence type="ECO:0000313" key="2">
    <source>
        <dbReference type="Proteomes" id="UP001207408"/>
    </source>
</evidence>